<dbReference type="InterPro" id="IPR031915">
    <property type="entry name" value="Clr2_N"/>
</dbReference>
<accession>A0A9N8JJU1</accession>
<evidence type="ECO:0000313" key="3">
    <source>
        <dbReference type="EMBL" id="CAD0089195.1"/>
    </source>
</evidence>
<dbReference type="Pfam" id="PF16761">
    <property type="entry name" value="Clr2_transil"/>
    <property type="match status" value="1"/>
</dbReference>
<evidence type="ECO:0000259" key="2">
    <source>
        <dbReference type="Pfam" id="PF16761"/>
    </source>
</evidence>
<sequence>MAKVDPKSSAPISKIDLSDPMYHSDGVPGHQSRDMTREDDASFLDCLSKAFNNTPRLFINKPPRDYASFIRPETYDDGQRVDKFIYGHPSGMSYASLTSFAEHVLSIIKGELDNCTCVNCQGVPVPQPRADS</sequence>
<dbReference type="Proteomes" id="UP000716446">
    <property type="component" value="Unassembled WGS sequence"/>
</dbReference>
<dbReference type="EMBL" id="CAIJEN010000007">
    <property type="protein sequence ID" value="CAD0089195.1"/>
    <property type="molecule type" value="Genomic_DNA"/>
</dbReference>
<feature type="domain" description="Cryptic loci regulator 2 N-terminal" evidence="2">
    <location>
        <begin position="61"/>
        <end position="120"/>
    </location>
</feature>
<proteinExistence type="predicted"/>
<protein>
    <recommendedName>
        <fullName evidence="2">Cryptic loci regulator 2 N-terminal domain-containing protein</fullName>
    </recommendedName>
</protein>
<evidence type="ECO:0000256" key="1">
    <source>
        <dbReference type="SAM" id="MobiDB-lite"/>
    </source>
</evidence>
<evidence type="ECO:0000313" key="4">
    <source>
        <dbReference type="Proteomes" id="UP000716446"/>
    </source>
</evidence>
<gene>
    <name evidence="3" type="ORF">AWRI4619_LOCUS5649</name>
</gene>
<reference evidence="3" key="1">
    <citation type="submission" date="2020-06" db="EMBL/GenBank/DDBJ databases">
        <authorList>
            <person name="Onetto C."/>
        </authorList>
    </citation>
    <scope>NUCLEOTIDE SEQUENCE</scope>
</reference>
<feature type="region of interest" description="Disordered" evidence="1">
    <location>
        <begin position="1"/>
        <end position="36"/>
    </location>
</feature>
<organism evidence="3 4">
    <name type="scientific">Aureobasidium vineae</name>
    <dbReference type="NCBI Taxonomy" id="2773715"/>
    <lineage>
        <taxon>Eukaryota</taxon>
        <taxon>Fungi</taxon>
        <taxon>Dikarya</taxon>
        <taxon>Ascomycota</taxon>
        <taxon>Pezizomycotina</taxon>
        <taxon>Dothideomycetes</taxon>
        <taxon>Dothideomycetidae</taxon>
        <taxon>Dothideales</taxon>
        <taxon>Saccotheciaceae</taxon>
        <taxon>Aureobasidium</taxon>
    </lineage>
</organism>
<comment type="caution">
    <text evidence="3">The sequence shown here is derived from an EMBL/GenBank/DDBJ whole genome shotgun (WGS) entry which is preliminary data.</text>
</comment>
<name>A0A9N8JJU1_9PEZI</name>
<dbReference type="AlphaFoldDB" id="A0A9N8JJU1"/>
<keyword evidence="4" id="KW-1185">Reference proteome</keyword>